<dbReference type="OMA" id="WGTILSF"/>
<evidence type="ECO:0000313" key="1">
    <source>
        <dbReference type="EMBL" id="PBK95373.1"/>
    </source>
</evidence>
<keyword evidence="2" id="KW-1185">Reference proteome</keyword>
<dbReference type="InParanoid" id="A0A2H3E492"/>
<evidence type="ECO:0000313" key="2">
    <source>
        <dbReference type="Proteomes" id="UP000217790"/>
    </source>
</evidence>
<dbReference type="AlphaFoldDB" id="A0A2H3E492"/>
<sequence>MDQGECEWQHILPAFVISAPYLAVTRLALEFPRWHTFLEFHLIVLSLPNVTELHIISCVSEFSSNEDSDRVTPTPHAPRLKKIRVDVDWGTILSFWEGLRSYRSVYLDQLDEFHVINPSPDEFCAVIQTASLASKNLQVLEIDCRRLFVHYDSLPLSISLDLNAITDLRLGVELSDETLLVIQWWIRSFKAVLEDSPVMERLTIKLRGYQSPVTPGQLEPLKRAFEELSDLLSKLVRNVDLVFQVKTYDTYLGLCTNCLRGAIVGACKVLKEKVKLRAFEMTENTYDVPVSPFPTSTRRIF</sequence>
<dbReference type="EMBL" id="KZ293652">
    <property type="protein sequence ID" value="PBK95373.1"/>
    <property type="molecule type" value="Genomic_DNA"/>
</dbReference>
<gene>
    <name evidence="1" type="ORF">ARMGADRAFT_797974</name>
</gene>
<proteinExistence type="predicted"/>
<dbReference type="Proteomes" id="UP000217790">
    <property type="component" value="Unassembled WGS sequence"/>
</dbReference>
<protein>
    <recommendedName>
        <fullName evidence="3">F-box domain-containing protein</fullName>
    </recommendedName>
</protein>
<evidence type="ECO:0008006" key="3">
    <source>
        <dbReference type="Google" id="ProtNLM"/>
    </source>
</evidence>
<accession>A0A2H3E492</accession>
<dbReference type="OrthoDB" id="2977329at2759"/>
<organism evidence="1 2">
    <name type="scientific">Armillaria gallica</name>
    <name type="common">Bulbous honey fungus</name>
    <name type="synonym">Armillaria bulbosa</name>
    <dbReference type="NCBI Taxonomy" id="47427"/>
    <lineage>
        <taxon>Eukaryota</taxon>
        <taxon>Fungi</taxon>
        <taxon>Dikarya</taxon>
        <taxon>Basidiomycota</taxon>
        <taxon>Agaricomycotina</taxon>
        <taxon>Agaricomycetes</taxon>
        <taxon>Agaricomycetidae</taxon>
        <taxon>Agaricales</taxon>
        <taxon>Marasmiineae</taxon>
        <taxon>Physalacriaceae</taxon>
        <taxon>Armillaria</taxon>
    </lineage>
</organism>
<reference evidence="2" key="1">
    <citation type="journal article" date="2017" name="Nat. Ecol. Evol.">
        <title>Genome expansion and lineage-specific genetic innovations in the forest pathogenic fungi Armillaria.</title>
        <authorList>
            <person name="Sipos G."/>
            <person name="Prasanna A.N."/>
            <person name="Walter M.C."/>
            <person name="O'Connor E."/>
            <person name="Balint B."/>
            <person name="Krizsan K."/>
            <person name="Kiss B."/>
            <person name="Hess J."/>
            <person name="Varga T."/>
            <person name="Slot J."/>
            <person name="Riley R."/>
            <person name="Boka B."/>
            <person name="Rigling D."/>
            <person name="Barry K."/>
            <person name="Lee J."/>
            <person name="Mihaltcheva S."/>
            <person name="LaButti K."/>
            <person name="Lipzen A."/>
            <person name="Waldron R."/>
            <person name="Moloney N.M."/>
            <person name="Sperisen C."/>
            <person name="Kredics L."/>
            <person name="Vagvoelgyi C."/>
            <person name="Patrignani A."/>
            <person name="Fitzpatrick D."/>
            <person name="Nagy I."/>
            <person name="Doyle S."/>
            <person name="Anderson J.B."/>
            <person name="Grigoriev I.V."/>
            <person name="Gueldener U."/>
            <person name="Muensterkoetter M."/>
            <person name="Nagy L.G."/>
        </authorList>
    </citation>
    <scope>NUCLEOTIDE SEQUENCE [LARGE SCALE GENOMIC DNA]</scope>
    <source>
        <strain evidence="2">Ar21-2</strain>
    </source>
</reference>
<name>A0A2H3E492_ARMGA</name>